<feature type="region of interest" description="Disordered" evidence="1">
    <location>
        <begin position="1"/>
        <end position="40"/>
    </location>
</feature>
<evidence type="ECO:0000256" key="1">
    <source>
        <dbReference type="SAM" id="MobiDB-lite"/>
    </source>
</evidence>
<feature type="compositionally biased region" description="Basic and acidic residues" evidence="1">
    <location>
        <begin position="13"/>
        <end position="24"/>
    </location>
</feature>
<accession>A0AAV9WTG6</accession>
<protein>
    <submittedName>
        <fullName evidence="2">Uncharacterized protein</fullName>
    </submittedName>
</protein>
<feature type="compositionally biased region" description="Polar residues" evidence="1">
    <location>
        <begin position="30"/>
        <end position="39"/>
    </location>
</feature>
<evidence type="ECO:0000313" key="3">
    <source>
        <dbReference type="Proteomes" id="UP001365542"/>
    </source>
</evidence>
<dbReference type="AlphaFoldDB" id="A0AAV9WTG6"/>
<organism evidence="2 3">
    <name type="scientific">Orbilia ellipsospora</name>
    <dbReference type="NCBI Taxonomy" id="2528407"/>
    <lineage>
        <taxon>Eukaryota</taxon>
        <taxon>Fungi</taxon>
        <taxon>Dikarya</taxon>
        <taxon>Ascomycota</taxon>
        <taxon>Pezizomycotina</taxon>
        <taxon>Orbiliomycetes</taxon>
        <taxon>Orbiliales</taxon>
        <taxon>Orbiliaceae</taxon>
        <taxon>Orbilia</taxon>
    </lineage>
</organism>
<dbReference type="Proteomes" id="UP001365542">
    <property type="component" value="Unassembled WGS sequence"/>
</dbReference>
<evidence type="ECO:0000313" key="2">
    <source>
        <dbReference type="EMBL" id="KAK6524301.1"/>
    </source>
</evidence>
<gene>
    <name evidence="2" type="ORF">TWF694_005954</name>
</gene>
<name>A0AAV9WTG6_9PEZI</name>
<comment type="caution">
    <text evidence="2">The sequence shown here is derived from an EMBL/GenBank/DDBJ whole genome shotgun (WGS) entry which is preliminary data.</text>
</comment>
<reference evidence="2 3" key="1">
    <citation type="submission" date="2019-10" db="EMBL/GenBank/DDBJ databases">
        <authorList>
            <person name="Palmer J.M."/>
        </authorList>
    </citation>
    <scope>NUCLEOTIDE SEQUENCE [LARGE SCALE GENOMIC DNA]</scope>
    <source>
        <strain evidence="2 3">TWF694</strain>
    </source>
</reference>
<sequence>MQAENFLSAATAKEQRNELERRLADPTPSDEIQTASHVRSSLDLASSRPWGRVSDPSFPPHEPLPELDMWWHDYRRACALSETRTWLVGWLGGSWTQLAGVNGVRLGVNNIPHASAPLV</sequence>
<keyword evidence="3" id="KW-1185">Reference proteome</keyword>
<proteinExistence type="predicted"/>
<dbReference type="EMBL" id="JAVHJO010000018">
    <property type="protein sequence ID" value="KAK6524301.1"/>
    <property type="molecule type" value="Genomic_DNA"/>
</dbReference>